<dbReference type="SUPFAM" id="SSF52980">
    <property type="entry name" value="Restriction endonuclease-like"/>
    <property type="match status" value="1"/>
</dbReference>
<organism evidence="2 3">
    <name type="scientific">Aquabacterium soli</name>
    <dbReference type="NCBI Taxonomy" id="2493092"/>
    <lineage>
        <taxon>Bacteria</taxon>
        <taxon>Pseudomonadati</taxon>
        <taxon>Pseudomonadota</taxon>
        <taxon>Betaproteobacteria</taxon>
        <taxon>Burkholderiales</taxon>
        <taxon>Aquabacterium</taxon>
    </lineage>
</organism>
<dbReference type="Proteomes" id="UP000269265">
    <property type="component" value="Unassembled WGS sequence"/>
</dbReference>
<sequence>MAPTKGPMLEELVRAYFARQGFYVLRSVPFRFEGEDVTDVDVWLYGRQAASSRIRGIVDVKNKRSPKAFERVLWVKGLQAVINCDRAIIATTDTNSSLVKFAQAQKIAVLSKNFLDRLGKKLEVGERLTLEQFLECIHAYAAQKQDGDWISVVSEAKSAVASVGGFPAFNKAMLAFRFFASRAEVRTQHRDIAVRCALLTAGLACIALDSALEKFVFEEGERRYAGIVEGVTYGDGGDGRMRQSIDVALAALAEGMQNGRAIAAQAREQLTKRLAGVRADIVAEHFAREHNAQHLFPVAKEFDDYAHDVTPLSNRTLSIEARAILGVFADFCGVSRTVLPIAVQDAGVGTPAVAQTEGPGAASVSPTLPAESALVSAQPAEGESNEDGLLPNQRPLI</sequence>
<evidence type="ECO:0000256" key="1">
    <source>
        <dbReference type="SAM" id="MobiDB-lite"/>
    </source>
</evidence>
<evidence type="ECO:0000313" key="3">
    <source>
        <dbReference type="Proteomes" id="UP000269265"/>
    </source>
</evidence>
<dbReference type="EMBL" id="RSED01000041">
    <property type="protein sequence ID" value="RRR99926.1"/>
    <property type="molecule type" value="Genomic_DNA"/>
</dbReference>
<evidence type="ECO:0000313" key="2">
    <source>
        <dbReference type="EMBL" id="RRR99926.1"/>
    </source>
</evidence>
<gene>
    <name evidence="2" type="ORF">EIP75_23515</name>
</gene>
<keyword evidence="3" id="KW-1185">Reference proteome</keyword>
<proteinExistence type="predicted"/>
<dbReference type="InterPro" id="IPR011335">
    <property type="entry name" value="Restrct_endonuc-II-like"/>
</dbReference>
<reference evidence="2 3" key="1">
    <citation type="submission" date="2018-12" db="EMBL/GenBank/DDBJ databases">
        <title>The whole draft genome of Aquabacterium sp. SJQ9.</title>
        <authorList>
            <person name="Sun L."/>
            <person name="Gao X."/>
            <person name="Chen W."/>
            <person name="Huang K."/>
        </authorList>
    </citation>
    <scope>NUCLEOTIDE SEQUENCE [LARGE SCALE GENOMIC DNA]</scope>
    <source>
        <strain evidence="2 3">SJQ9</strain>
    </source>
</reference>
<dbReference type="RefSeq" id="WP_125245624.1">
    <property type="nucleotide sequence ID" value="NZ_RSED01000041.1"/>
</dbReference>
<accession>A0A3R8T869</accession>
<comment type="caution">
    <text evidence="2">The sequence shown here is derived from an EMBL/GenBank/DDBJ whole genome shotgun (WGS) entry which is preliminary data.</text>
</comment>
<dbReference type="OrthoDB" id="1437692at2"/>
<protein>
    <submittedName>
        <fullName evidence="2">Uncharacterized protein</fullName>
    </submittedName>
</protein>
<feature type="region of interest" description="Disordered" evidence="1">
    <location>
        <begin position="351"/>
        <end position="397"/>
    </location>
</feature>
<dbReference type="AlphaFoldDB" id="A0A3R8T869"/>
<name>A0A3R8T869_9BURK</name>